<keyword evidence="2" id="KW-0413">Isomerase</keyword>
<dbReference type="EMBL" id="CP049257">
    <property type="protein sequence ID" value="QIG43038.1"/>
    <property type="molecule type" value="Genomic_DNA"/>
</dbReference>
<proteinExistence type="predicted"/>
<evidence type="ECO:0000313" key="3">
    <source>
        <dbReference type="Proteomes" id="UP000502996"/>
    </source>
</evidence>
<evidence type="ECO:0000259" key="1">
    <source>
        <dbReference type="Pfam" id="PF11716"/>
    </source>
</evidence>
<dbReference type="GO" id="GO:0016853">
    <property type="term" value="F:isomerase activity"/>
    <property type="evidence" value="ECO:0007669"/>
    <property type="project" value="UniProtKB-KW"/>
</dbReference>
<protein>
    <submittedName>
        <fullName evidence="2">Maleylpyruvate isomerase family mycothiol-dependent enzyme</fullName>
    </submittedName>
</protein>
<dbReference type="KEGG" id="nano:G5V58_09960"/>
<dbReference type="InterPro" id="IPR034660">
    <property type="entry name" value="DinB/YfiT-like"/>
</dbReference>
<accession>A0A6G6WCI0</accession>
<keyword evidence="3" id="KW-1185">Reference proteome</keyword>
<gene>
    <name evidence="2" type="ORF">G5V58_09960</name>
</gene>
<dbReference type="InterPro" id="IPR024344">
    <property type="entry name" value="MDMPI_metal-binding"/>
</dbReference>
<dbReference type="RefSeq" id="WP_165231768.1">
    <property type="nucleotide sequence ID" value="NZ_CP049257.1"/>
</dbReference>
<evidence type="ECO:0000313" key="2">
    <source>
        <dbReference type="EMBL" id="QIG43038.1"/>
    </source>
</evidence>
<dbReference type="SUPFAM" id="SSF109854">
    <property type="entry name" value="DinB/YfiT-like putative metalloenzymes"/>
    <property type="match status" value="1"/>
</dbReference>
<feature type="domain" description="Mycothiol-dependent maleylpyruvate isomerase metal-binding" evidence="1">
    <location>
        <begin position="12"/>
        <end position="147"/>
    </location>
</feature>
<dbReference type="Gene3D" id="1.20.120.450">
    <property type="entry name" value="dinb family like domain"/>
    <property type="match status" value="1"/>
</dbReference>
<dbReference type="Proteomes" id="UP000502996">
    <property type="component" value="Chromosome"/>
</dbReference>
<dbReference type="InterPro" id="IPR017517">
    <property type="entry name" value="Maleyloyr_isom"/>
</dbReference>
<name>A0A6G6WCI0_9ACTN</name>
<reference evidence="2 3" key="1">
    <citation type="submission" date="2020-02" db="EMBL/GenBank/DDBJ databases">
        <title>Full genome sequence of Nocardioides sp. R-3366.</title>
        <authorList>
            <person name="Im W.-T."/>
        </authorList>
    </citation>
    <scope>NUCLEOTIDE SEQUENCE [LARGE SCALE GENOMIC DNA]</scope>
    <source>
        <strain evidence="2 3">R-3366</strain>
    </source>
</reference>
<keyword evidence="2" id="KW-0670">Pyruvate</keyword>
<organism evidence="2 3">
    <name type="scientific">Nocardioides anomalus</name>
    <dbReference type="NCBI Taxonomy" id="2712223"/>
    <lineage>
        <taxon>Bacteria</taxon>
        <taxon>Bacillati</taxon>
        <taxon>Actinomycetota</taxon>
        <taxon>Actinomycetes</taxon>
        <taxon>Propionibacteriales</taxon>
        <taxon>Nocardioidaceae</taxon>
        <taxon>Nocardioides</taxon>
    </lineage>
</organism>
<dbReference type="GO" id="GO:0046872">
    <property type="term" value="F:metal ion binding"/>
    <property type="evidence" value="ECO:0007669"/>
    <property type="project" value="InterPro"/>
</dbReference>
<dbReference type="NCBIfam" id="TIGR03083">
    <property type="entry name" value="maleylpyruvate isomerase family mycothiol-dependent enzyme"/>
    <property type="match status" value="1"/>
</dbReference>
<dbReference type="Pfam" id="PF11716">
    <property type="entry name" value="MDMPI_N"/>
    <property type="match status" value="1"/>
</dbReference>
<dbReference type="AlphaFoldDB" id="A0A6G6WCI0"/>
<sequence length="258" mass="27386">MSDLVDRSIAELRAQHDQLAEVVAGLTQEQLTGPSGASEWSVADVLSHLGSGAEIGRYPVVAALTSADVDAPENTEIWDRWNAMAPADQASGFLGSDEELVATYEAMTPEQREQTQIDLGFLPQPVPLATAVGMRLNEVVLHAWDVRAGLDPAATLSDEAASLLAEHYTETMSFLLGFVGQPGDVGPTRVALGDHTVVVEDAVRLEPGTEGATATFEGPFEAGVRLITGRLRPEHTPADVAVTGDVSLEDLRTVFPGY</sequence>